<evidence type="ECO:0000313" key="1">
    <source>
        <dbReference type="EMBL" id="VAV96888.1"/>
    </source>
</evidence>
<keyword evidence="1" id="KW-0687">Ribonucleoprotein</keyword>
<sequence length="24" mass="2420">MKKISLSSTMGPGVTIDVANAAVE</sequence>
<dbReference type="GO" id="GO:0005840">
    <property type="term" value="C:ribosome"/>
    <property type="evidence" value="ECO:0007669"/>
    <property type="project" value="UniProtKB-KW"/>
</dbReference>
<gene>
    <name evidence="1" type="ORF">MNBD_ALPHA07-1590</name>
</gene>
<dbReference type="AlphaFoldDB" id="A0A3B0S8V1"/>
<proteinExistence type="predicted"/>
<organism evidence="1">
    <name type="scientific">hydrothermal vent metagenome</name>
    <dbReference type="NCBI Taxonomy" id="652676"/>
    <lineage>
        <taxon>unclassified sequences</taxon>
        <taxon>metagenomes</taxon>
        <taxon>ecological metagenomes</taxon>
    </lineage>
</organism>
<protein>
    <submittedName>
        <fullName evidence="1">LSU ribosomal protein L1p (L10Ae)</fullName>
    </submittedName>
</protein>
<accession>A0A3B0S8V1</accession>
<dbReference type="EMBL" id="UOEG01000155">
    <property type="protein sequence ID" value="VAV96888.1"/>
    <property type="molecule type" value="Genomic_DNA"/>
</dbReference>
<name>A0A3B0S8V1_9ZZZZ</name>
<reference evidence="1" key="1">
    <citation type="submission" date="2018-06" db="EMBL/GenBank/DDBJ databases">
        <authorList>
            <person name="Zhirakovskaya E."/>
        </authorList>
    </citation>
    <scope>NUCLEOTIDE SEQUENCE</scope>
</reference>
<keyword evidence="1" id="KW-0689">Ribosomal protein</keyword>